<dbReference type="AlphaFoldDB" id="A0A6A4GWV8"/>
<evidence type="ECO:0000256" key="1">
    <source>
        <dbReference type="SAM" id="MobiDB-lite"/>
    </source>
</evidence>
<dbReference type="Proteomes" id="UP000799118">
    <property type="component" value="Unassembled WGS sequence"/>
</dbReference>
<dbReference type="OrthoDB" id="3141012at2759"/>
<name>A0A6A4GWV8_9AGAR</name>
<reference evidence="2" key="1">
    <citation type="journal article" date="2019" name="Environ. Microbiol.">
        <title>Fungal ecological strategies reflected in gene transcription - a case study of two litter decomposers.</title>
        <authorList>
            <person name="Barbi F."/>
            <person name="Kohler A."/>
            <person name="Barry K."/>
            <person name="Baskaran P."/>
            <person name="Daum C."/>
            <person name="Fauchery L."/>
            <person name="Ihrmark K."/>
            <person name="Kuo A."/>
            <person name="LaButti K."/>
            <person name="Lipzen A."/>
            <person name="Morin E."/>
            <person name="Grigoriev I.V."/>
            <person name="Henrissat B."/>
            <person name="Lindahl B."/>
            <person name="Martin F."/>
        </authorList>
    </citation>
    <scope>NUCLEOTIDE SEQUENCE</scope>
    <source>
        <strain evidence="2">JB14</strain>
    </source>
</reference>
<gene>
    <name evidence="2" type="ORF">BT96DRAFT_1003117</name>
</gene>
<evidence type="ECO:0000313" key="3">
    <source>
        <dbReference type="Proteomes" id="UP000799118"/>
    </source>
</evidence>
<protein>
    <submittedName>
        <fullName evidence="2">Uncharacterized protein</fullName>
    </submittedName>
</protein>
<keyword evidence="3" id="KW-1185">Reference proteome</keyword>
<proteinExistence type="predicted"/>
<feature type="region of interest" description="Disordered" evidence="1">
    <location>
        <begin position="1"/>
        <end position="20"/>
    </location>
</feature>
<feature type="compositionally biased region" description="Polar residues" evidence="1">
    <location>
        <begin position="152"/>
        <end position="162"/>
    </location>
</feature>
<sequence>MSRKLINGNERAKDFEGRKSRNTRAHDATCLVDNILKRFVTFHLVKRYPLVFGTQLDVEMPFFPSIFRSILEMAKRSPNPAFRARFKQLIKVIHEATAPNCFTASSAALATYLDGSGEPNDAELPEISSETALCLSTEKLFCIGMKRPFKTTTGLPMTQADTQDNDELSRDHSAGASTAPQTDGEDLLWKDPAGGLMNMDMDDPNPRV</sequence>
<organism evidence="2 3">
    <name type="scientific">Gymnopus androsaceus JB14</name>
    <dbReference type="NCBI Taxonomy" id="1447944"/>
    <lineage>
        <taxon>Eukaryota</taxon>
        <taxon>Fungi</taxon>
        <taxon>Dikarya</taxon>
        <taxon>Basidiomycota</taxon>
        <taxon>Agaricomycotina</taxon>
        <taxon>Agaricomycetes</taxon>
        <taxon>Agaricomycetidae</taxon>
        <taxon>Agaricales</taxon>
        <taxon>Marasmiineae</taxon>
        <taxon>Omphalotaceae</taxon>
        <taxon>Gymnopus</taxon>
    </lineage>
</organism>
<accession>A0A6A4GWV8</accession>
<feature type="compositionally biased region" description="Basic and acidic residues" evidence="1">
    <location>
        <begin position="10"/>
        <end position="20"/>
    </location>
</feature>
<dbReference type="EMBL" id="ML769691">
    <property type="protein sequence ID" value="KAE9389557.1"/>
    <property type="molecule type" value="Genomic_DNA"/>
</dbReference>
<feature type="region of interest" description="Disordered" evidence="1">
    <location>
        <begin position="152"/>
        <end position="208"/>
    </location>
</feature>
<evidence type="ECO:0000313" key="2">
    <source>
        <dbReference type="EMBL" id="KAE9389557.1"/>
    </source>
</evidence>